<dbReference type="PANTHER" id="PTHR35497:SF1">
    <property type="entry name" value="ACYL-UDP-N-ACETYLGLUCOSAMINE O-ACYLTRANSFERASE"/>
    <property type="match status" value="1"/>
</dbReference>
<sequence>MAGRREVGFAKANGVNLKEQLAMATLRNVRLQGHTYVDLRRDGKRSIFFCTLCLAPCYSDSILYSHLKGNLHCERLTAAKATLLKSNPWPFDDGVLFFGVTSEQDTVVSVPKHDSIQLLDNICENDDRAVVPYHESVDSSGNGHASNGEVGFRKNPGCVLAENISRTTCMQNLVDDIVSPLVIPDVLCKNGLSQLEVTCFGVAQIAARFCKKDGSLSNIRKIWCEWLGRGSYESEDTLTVLEHDFAIVTFSYNYNVGRKGLFDDIKFLLPSSPHSELEENTATMNRKRKSSSDPEDFSESLTGQYDSSGEESESSNSNKRMLLEGCDDQLLYRRVLSSKSMRRELRQQQQAASERMCDICQQKMLPSKDVAALLNRKTGKLACSSRNSTGAFHVFHVSCLIHWILLCEMESYEKQLNAPKPKRRSRRKVGSKLSEAGKTVVTKQVFSSFCPECQGTGVTIDGDQLEKPTVPLSEIFKYKIKVSDGCRAWMKSPELLPNCSTGFCFPDQSEDTLEETVLRLRQLRFYRANDEC</sequence>
<dbReference type="PANTHER" id="PTHR35497">
    <property type="entry name" value="ACYL-UDP-N-ACETYLGLUCOSAMINE O-ACYLTRANSFERASE"/>
    <property type="match status" value="1"/>
</dbReference>
<keyword evidence="3" id="KW-1185">Reference proteome</keyword>
<evidence type="ECO:0000256" key="1">
    <source>
        <dbReference type="SAM" id="MobiDB-lite"/>
    </source>
</evidence>
<gene>
    <name evidence="2" type="ORF">OLC1_LOCUS1765</name>
</gene>
<protein>
    <submittedName>
        <fullName evidence="2">OLC1v1023989C2</fullName>
    </submittedName>
</protein>
<dbReference type="AlphaFoldDB" id="A0AAV1C2P5"/>
<feature type="region of interest" description="Disordered" evidence="1">
    <location>
        <begin position="276"/>
        <end position="319"/>
    </location>
</feature>
<dbReference type="Gene3D" id="3.30.40.10">
    <property type="entry name" value="Zinc/RING finger domain, C3HC4 (zinc finger)"/>
    <property type="match status" value="1"/>
</dbReference>
<evidence type="ECO:0000313" key="2">
    <source>
        <dbReference type="EMBL" id="CAI9089418.1"/>
    </source>
</evidence>
<dbReference type="InterPro" id="IPR013083">
    <property type="entry name" value="Znf_RING/FYVE/PHD"/>
</dbReference>
<evidence type="ECO:0000313" key="3">
    <source>
        <dbReference type="Proteomes" id="UP001161247"/>
    </source>
</evidence>
<proteinExistence type="predicted"/>
<name>A0AAV1C2P5_OLDCO</name>
<accession>A0AAV1C2P5</accession>
<dbReference type="EMBL" id="OX459118">
    <property type="protein sequence ID" value="CAI9089418.1"/>
    <property type="molecule type" value="Genomic_DNA"/>
</dbReference>
<reference evidence="2" key="1">
    <citation type="submission" date="2023-03" db="EMBL/GenBank/DDBJ databases">
        <authorList>
            <person name="Julca I."/>
        </authorList>
    </citation>
    <scope>NUCLEOTIDE SEQUENCE</scope>
</reference>
<organism evidence="2 3">
    <name type="scientific">Oldenlandia corymbosa var. corymbosa</name>
    <dbReference type="NCBI Taxonomy" id="529605"/>
    <lineage>
        <taxon>Eukaryota</taxon>
        <taxon>Viridiplantae</taxon>
        <taxon>Streptophyta</taxon>
        <taxon>Embryophyta</taxon>
        <taxon>Tracheophyta</taxon>
        <taxon>Spermatophyta</taxon>
        <taxon>Magnoliopsida</taxon>
        <taxon>eudicotyledons</taxon>
        <taxon>Gunneridae</taxon>
        <taxon>Pentapetalae</taxon>
        <taxon>asterids</taxon>
        <taxon>lamiids</taxon>
        <taxon>Gentianales</taxon>
        <taxon>Rubiaceae</taxon>
        <taxon>Rubioideae</taxon>
        <taxon>Spermacoceae</taxon>
        <taxon>Hedyotis-Oldenlandia complex</taxon>
        <taxon>Oldenlandia</taxon>
    </lineage>
</organism>
<dbReference type="Proteomes" id="UP001161247">
    <property type="component" value="Chromosome 1"/>
</dbReference>